<keyword evidence="2" id="KW-1185">Reference proteome</keyword>
<dbReference type="AlphaFoldDB" id="A0A843VFY5"/>
<gene>
    <name evidence="1" type="ORF">Taro_028223</name>
</gene>
<reference evidence="1" key="1">
    <citation type="submission" date="2017-07" db="EMBL/GenBank/DDBJ databases">
        <title>Taro Niue Genome Assembly and Annotation.</title>
        <authorList>
            <person name="Atibalentja N."/>
            <person name="Keating K."/>
            <person name="Fields C.J."/>
        </authorList>
    </citation>
    <scope>NUCLEOTIDE SEQUENCE</scope>
    <source>
        <strain evidence="1">Niue_2</strain>
        <tissue evidence="1">Leaf</tissue>
    </source>
</reference>
<evidence type="ECO:0000313" key="2">
    <source>
        <dbReference type="Proteomes" id="UP000652761"/>
    </source>
</evidence>
<evidence type="ECO:0000313" key="1">
    <source>
        <dbReference type="EMBL" id="MQL95551.1"/>
    </source>
</evidence>
<organism evidence="1 2">
    <name type="scientific">Colocasia esculenta</name>
    <name type="common">Wild taro</name>
    <name type="synonym">Arum esculentum</name>
    <dbReference type="NCBI Taxonomy" id="4460"/>
    <lineage>
        <taxon>Eukaryota</taxon>
        <taxon>Viridiplantae</taxon>
        <taxon>Streptophyta</taxon>
        <taxon>Embryophyta</taxon>
        <taxon>Tracheophyta</taxon>
        <taxon>Spermatophyta</taxon>
        <taxon>Magnoliopsida</taxon>
        <taxon>Liliopsida</taxon>
        <taxon>Araceae</taxon>
        <taxon>Aroideae</taxon>
        <taxon>Colocasieae</taxon>
        <taxon>Colocasia</taxon>
    </lineage>
</organism>
<name>A0A843VFY5_COLES</name>
<sequence>MVDSNGTLTGGEGDGFSRWVRFRIRNACPVIGVFRIKTYLPRIGTKEIFRVPSVFEEMILSGCTPDRKARAMLRSALRYMKQMLNT</sequence>
<protein>
    <submittedName>
        <fullName evidence="1">Uncharacterized protein</fullName>
    </submittedName>
</protein>
<dbReference type="Proteomes" id="UP000652761">
    <property type="component" value="Unassembled WGS sequence"/>
</dbReference>
<proteinExistence type="predicted"/>
<dbReference type="OrthoDB" id="185373at2759"/>
<dbReference type="EMBL" id="NMUH01001804">
    <property type="protein sequence ID" value="MQL95551.1"/>
    <property type="molecule type" value="Genomic_DNA"/>
</dbReference>
<accession>A0A843VFY5</accession>
<comment type="caution">
    <text evidence="1">The sequence shown here is derived from an EMBL/GenBank/DDBJ whole genome shotgun (WGS) entry which is preliminary data.</text>
</comment>